<dbReference type="CDD" id="cd04690">
    <property type="entry name" value="NUDIX_Hydrolase"/>
    <property type="match status" value="1"/>
</dbReference>
<dbReference type="PANTHER" id="PTHR43046:SF2">
    <property type="entry name" value="8-OXO-DGTP DIPHOSPHATASE-RELATED"/>
    <property type="match status" value="1"/>
</dbReference>
<name>A0A1G7XWJ3_9GAMM</name>
<evidence type="ECO:0000259" key="4">
    <source>
        <dbReference type="PROSITE" id="PS51462"/>
    </source>
</evidence>
<dbReference type="Gene3D" id="3.90.79.10">
    <property type="entry name" value="Nucleoside Triphosphate Pyrophosphohydrolase"/>
    <property type="match status" value="1"/>
</dbReference>
<dbReference type="PROSITE" id="PS51462">
    <property type="entry name" value="NUDIX"/>
    <property type="match status" value="1"/>
</dbReference>
<feature type="domain" description="Nudix hydrolase" evidence="4">
    <location>
        <begin position="3"/>
        <end position="131"/>
    </location>
</feature>
<dbReference type="EMBL" id="FNDG01000001">
    <property type="protein sequence ID" value="SDG88514.1"/>
    <property type="molecule type" value="Genomic_DNA"/>
</dbReference>
<dbReference type="PANTHER" id="PTHR43046">
    <property type="entry name" value="GDP-MANNOSE MANNOSYL HYDROLASE"/>
    <property type="match status" value="1"/>
</dbReference>
<organism evidence="5 6">
    <name type="scientific">Phytopseudomonas flavescens</name>
    <dbReference type="NCBI Taxonomy" id="29435"/>
    <lineage>
        <taxon>Bacteria</taxon>
        <taxon>Pseudomonadati</taxon>
        <taxon>Pseudomonadota</taxon>
        <taxon>Gammaproteobacteria</taxon>
        <taxon>Pseudomonadales</taxon>
        <taxon>Pseudomonadaceae</taxon>
        <taxon>Phytopseudomonas</taxon>
    </lineage>
</organism>
<dbReference type="Proteomes" id="UP000198606">
    <property type="component" value="Unassembled WGS sequence"/>
</dbReference>
<proteinExistence type="inferred from homology"/>
<evidence type="ECO:0000256" key="2">
    <source>
        <dbReference type="ARBA" id="ARBA00022801"/>
    </source>
</evidence>
<dbReference type="PROSITE" id="PS00893">
    <property type="entry name" value="NUDIX_BOX"/>
    <property type="match status" value="1"/>
</dbReference>
<keyword evidence="2 3" id="KW-0378">Hydrolase</keyword>
<dbReference type="SUPFAM" id="SSF55811">
    <property type="entry name" value="Nudix"/>
    <property type="match status" value="1"/>
</dbReference>
<gene>
    <name evidence="5" type="ORF">SAMN05216588_101306</name>
</gene>
<dbReference type="STRING" id="29435.SAMN05216588_101306"/>
<dbReference type="InterPro" id="IPR000086">
    <property type="entry name" value="NUDIX_hydrolase_dom"/>
</dbReference>
<dbReference type="Pfam" id="PF00293">
    <property type="entry name" value="NUDIX"/>
    <property type="match status" value="1"/>
</dbReference>
<dbReference type="PRINTS" id="PR00502">
    <property type="entry name" value="NUDIXFAMILY"/>
</dbReference>
<dbReference type="GO" id="GO:0016787">
    <property type="term" value="F:hydrolase activity"/>
    <property type="evidence" value="ECO:0007669"/>
    <property type="project" value="UniProtKB-KW"/>
</dbReference>
<sequence>MKANTLHIAAALLFDAAGRLLLVRKRGTGMFMLPGGKSDKGETPMQTLLRELHEELGLQLPESAFTALGHFSAAAANEANTRIEADLFRAPLPHPVQPAAELEELRWLNACEPRTDDLAPLLRHQVLPLIWPGA</sequence>
<protein>
    <submittedName>
        <fullName evidence="5">8-oxo-dGTP pyrophosphatase MutT, NUDIX family</fullName>
    </submittedName>
</protein>
<comment type="cofactor">
    <cofactor evidence="1">
        <name>Mg(2+)</name>
        <dbReference type="ChEBI" id="CHEBI:18420"/>
    </cofactor>
</comment>
<evidence type="ECO:0000256" key="1">
    <source>
        <dbReference type="ARBA" id="ARBA00001946"/>
    </source>
</evidence>
<reference evidence="5 6" key="1">
    <citation type="submission" date="2016-10" db="EMBL/GenBank/DDBJ databases">
        <authorList>
            <person name="de Groot N.N."/>
        </authorList>
    </citation>
    <scope>NUCLEOTIDE SEQUENCE [LARGE SCALE GENOMIC DNA]</scope>
    <source>
        <strain evidence="5 6">LMG 18387</strain>
    </source>
</reference>
<evidence type="ECO:0000313" key="5">
    <source>
        <dbReference type="EMBL" id="SDG88514.1"/>
    </source>
</evidence>
<evidence type="ECO:0000313" key="6">
    <source>
        <dbReference type="Proteomes" id="UP000198606"/>
    </source>
</evidence>
<dbReference type="InterPro" id="IPR020084">
    <property type="entry name" value="NUDIX_hydrolase_CS"/>
</dbReference>
<comment type="similarity">
    <text evidence="3">Belongs to the Nudix hydrolase family.</text>
</comment>
<dbReference type="AlphaFoldDB" id="A0A1G7XWJ3"/>
<accession>A0A1G7XWJ3</accession>
<evidence type="ECO:0000256" key="3">
    <source>
        <dbReference type="RuleBase" id="RU003476"/>
    </source>
</evidence>
<dbReference type="InterPro" id="IPR020476">
    <property type="entry name" value="Nudix_hydrolase"/>
</dbReference>
<dbReference type="InterPro" id="IPR015797">
    <property type="entry name" value="NUDIX_hydrolase-like_dom_sf"/>
</dbReference>
<dbReference type="RefSeq" id="WP_084305590.1">
    <property type="nucleotide sequence ID" value="NZ_FNDG01000001.1"/>
</dbReference>